<evidence type="ECO:0000256" key="4">
    <source>
        <dbReference type="ARBA" id="ARBA00022847"/>
    </source>
</evidence>
<accession>A0A1I7WBT5</accession>
<protein>
    <submittedName>
        <fullName evidence="10">Mannosyltransferase</fullName>
    </submittedName>
</protein>
<organism evidence="9 10">
    <name type="scientific">Heterorhabditis bacteriophora</name>
    <name type="common">Entomopathogenic nematode worm</name>
    <dbReference type="NCBI Taxonomy" id="37862"/>
    <lineage>
        <taxon>Eukaryota</taxon>
        <taxon>Metazoa</taxon>
        <taxon>Ecdysozoa</taxon>
        <taxon>Nematoda</taxon>
        <taxon>Chromadorea</taxon>
        <taxon>Rhabditida</taxon>
        <taxon>Rhabditina</taxon>
        <taxon>Rhabditomorpha</taxon>
        <taxon>Strongyloidea</taxon>
        <taxon>Heterorhabditidae</taxon>
        <taxon>Heterorhabditis</taxon>
    </lineage>
</organism>
<dbReference type="WBParaSite" id="Hba_02146">
    <property type="protein sequence ID" value="Hba_02146"/>
    <property type="gene ID" value="Hba_02146"/>
</dbReference>
<evidence type="ECO:0000256" key="1">
    <source>
        <dbReference type="ARBA" id="ARBA00004141"/>
    </source>
</evidence>
<keyword evidence="5 8" id="KW-1133">Transmembrane helix</keyword>
<keyword evidence="7" id="KW-1015">Disulfide bond</keyword>
<evidence type="ECO:0000256" key="8">
    <source>
        <dbReference type="SAM" id="Phobius"/>
    </source>
</evidence>
<evidence type="ECO:0000256" key="3">
    <source>
        <dbReference type="ARBA" id="ARBA00022692"/>
    </source>
</evidence>
<dbReference type="GO" id="GO:0015375">
    <property type="term" value="F:glycine:sodium symporter activity"/>
    <property type="evidence" value="ECO:0007669"/>
    <property type="project" value="TreeGrafter"/>
</dbReference>
<keyword evidence="9" id="KW-1185">Reference proteome</keyword>
<dbReference type="Pfam" id="PF00209">
    <property type="entry name" value="SNF"/>
    <property type="match status" value="1"/>
</dbReference>
<dbReference type="SUPFAM" id="SSF161070">
    <property type="entry name" value="SNF-like"/>
    <property type="match status" value="1"/>
</dbReference>
<sequence>MLDYDESFGYSTALLSVAPLATQLGLAPISWIFVFPVFALPALSLLLSIGHLSTHGPVLTFRRIAPIAAGIGWAFTWHVSERLYVEGLRAAQNLLYILFSMRTRLDWALDCHHSYNSQFCTEFNQNVTTSDPYEYPNHVWPAQEFNSYFIRGNPIPEQHSFHWKPNEWFLGISEEKFSLAWPSMPLMIAHAIIWTSLYFILVR</sequence>
<evidence type="ECO:0000256" key="6">
    <source>
        <dbReference type="ARBA" id="ARBA00023136"/>
    </source>
</evidence>
<dbReference type="InterPro" id="IPR000175">
    <property type="entry name" value="Na/ntran_symport"/>
</dbReference>
<dbReference type="PANTHER" id="PTHR11616:SF240">
    <property type="entry name" value="BLOATED TUBULES, ISOFORM B-RELATED"/>
    <property type="match status" value="1"/>
</dbReference>
<keyword evidence="6 8" id="KW-0472">Membrane</keyword>
<evidence type="ECO:0000256" key="2">
    <source>
        <dbReference type="ARBA" id="ARBA00022448"/>
    </source>
</evidence>
<evidence type="ECO:0000256" key="5">
    <source>
        <dbReference type="ARBA" id="ARBA00022989"/>
    </source>
</evidence>
<keyword evidence="3 8" id="KW-0812">Transmembrane</keyword>
<feature type="transmembrane region" description="Helical" evidence="8">
    <location>
        <begin position="179"/>
        <end position="201"/>
    </location>
</feature>
<keyword evidence="2" id="KW-0813">Transport</keyword>
<proteinExistence type="predicted"/>
<name>A0A1I7WBT5_HETBA</name>
<dbReference type="PANTHER" id="PTHR11616">
    <property type="entry name" value="SODIUM/CHLORIDE DEPENDENT TRANSPORTER"/>
    <property type="match status" value="1"/>
</dbReference>
<comment type="subcellular location">
    <subcellularLocation>
        <location evidence="1">Membrane</location>
        <topology evidence="1">Multi-pass membrane protein</topology>
    </subcellularLocation>
</comment>
<keyword evidence="4" id="KW-0769">Symport</keyword>
<dbReference type="GO" id="GO:0005886">
    <property type="term" value="C:plasma membrane"/>
    <property type="evidence" value="ECO:0007669"/>
    <property type="project" value="TreeGrafter"/>
</dbReference>
<dbReference type="InterPro" id="IPR037272">
    <property type="entry name" value="SNS_sf"/>
</dbReference>
<evidence type="ECO:0000313" key="9">
    <source>
        <dbReference type="Proteomes" id="UP000095283"/>
    </source>
</evidence>
<dbReference type="Proteomes" id="UP000095283">
    <property type="component" value="Unplaced"/>
</dbReference>
<evidence type="ECO:0000256" key="7">
    <source>
        <dbReference type="PIRSR" id="PIRSR600175-2"/>
    </source>
</evidence>
<evidence type="ECO:0000313" key="10">
    <source>
        <dbReference type="WBParaSite" id="Hba_02146"/>
    </source>
</evidence>
<feature type="disulfide bond" evidence="7">
    <location>
        <begin position="111"/>
        <end position="120"/>
    </location>
</feature>
<reference evidence="10" key="1">
    <citation type="submission" date="2016-11" db="UniProtKB">
        <authorList>
            <consortium name="WormBaseParasite"/>
        </authorList>
    </citation>
    <scope>IDENTIFICATION</scope>
</reference>
<dbReference type="AlphaFoldDB" id="A0A1I7WBT5"/>